<feature type="transmembrane region" description="Helical" evidence="1">
    <location>
        <begin position="329"/>
        <end position="350"/>
    </location>
</feature>
<feature type="transmembrane region" description="Helical" evidence="1">
    <location>
        <begin position="536"/>
        <end position="555"/>
    </location>
</feature>
<keyword evidence="1" id="KW-1133">Transmembrane helix</keyword>
<protein>
    <submittedName>
        <fullName evidence="2">Uncharacterized protein</fullName>
    </submittedName>
</protein>
<dbReference type="AlphaFoldDB" id="A0A6C0HNY8"/>
<proteinExistence type="predicted"/>
<organism evidence="2">
    <name type="scientific">viral metagenome</name>
    <dbReference type="NCBI Taxonomy" id="1070528"/>
    <lineage>
        <taxon>unclassified sequences</taxon>
        <taxon>metagenomes</taxon>
        <taxon>organismal metagenomes</taxon>
    </lineage>
</organism>
<keyword evidence="1" id="KW-0812">Transmembrane</keyword>
<evidence type="ECO:0000313" key="2">
    <source>
        <dbReference type="EMBL" id="QHT82104.1"/>
    </source>
</evidence>
<feature type="transmembrane region" description="Helical" evidence="1">
    <location>
        <begin position="291"/>
        <end position="308"/>
    </location>
</feature>
<dbReference type="EMBL" id="MN739996">
    <property type="protein sequence ID" value="QHT82104.1"/>
    <property type="molecule type" value="Genomic_DNA"/>
</dbReference>
<sequence length="559" mass="62794">MAEINLRLPLNTSWTPAISKNEDNYKGTCKGPGDVNISVEYCDVKKTENEFIVTSGPVSIDGTSKIVLSFPQGSSKQNETKYRTIEMVDYTFSGVFTEVLTPTLTLTVASGNITIQYPDKEDKARWNQTIDVTKEAIMGQLNEQFKMSTLQSLQSLVIVFLKDALILLIFWVLLLTLGAWFSVDAKLLYPYDLNGFPFVSISTGTDHNLSVTDETSGSYCSSMSEEQKKQIEITMKGIDNEYQKDPTLKQKVALLNPVMASLSASSIPRYILTFHQYCSTTSSTDNAASVFLYWLSYLILHQYVYINFSLFQIHQLFHQAADIVPEKGFAVTIFVVLFAAFLMGAVYATYPLNLEVQKQTKEYFTDFPTSIRESLVSVLTHIISLGLFLVTPLFILLFLTAFIGNAYALVSIMFNSNSVECMFLSFITIMTSLQFMFDIIALALEGNFKFNKVFHMIKGMFNTTTVGFKEILVFLGSFFGILIPFSTALQFSLSFIGSWFVSAASFLPLMGKSLSTFSLSLVLALLYMLVYDTEKILGPYFSFMTVIIIFLYFGLSYMS</sequence>
<feature type="transmembrane region" description="Helical" evidence="1">
    <location>
        <begin position="382"/>
        <end position="410"/>
    </location>
</feature>
<evidence type="ECO:0000256" key="1">
    <source>
        <dbReference type="SAM" id="Phobius"/>
    </source>
</evidence>
<accession>A0A6C0HNY8</accession>
<feature type="transmembrane region" description="Helical" evidence="1">
    <location>
        <begin position="471"/>
        <end position="501"/>
    </location>
</feature>
<name>A0A6C0HNY8_9ZZZZ</name>
<feature type="transmembrane region" description="Helical" evidence="1">
    <location>
        <begin position="422"/>
        <end position="444"/>
    </location>
</feature>
<feature type="transmembrane region" description="Helical" evidence="1">
    <location>
        <begin position="513"/>
        <end position="530"/>
    </location>
</feature>
<feature type="transmembrane region" description="Helical" evidence="1">
    <location>
        <begin position="156"/>
        <end position="181"/>
    </location>
</feature>
<keyword evidence="1" id="KW-0472">Membrane</keyword>
<reference evidence="2" key="1">
    <citation type="journal article" date="2020" name="Nature">
        <title>Giant virus diversity and host interactions through global metagenomics.</title>
        <authorList>
            <person name="Schulz F."/>
            <person name="Roux S."/>
            <person name="Paez-Espino D."/>
            <person name="Jungbluth S."/>
            <person name="Walsh D.A."/>
            <person name="Denef V.J."/>
            <person name="McMahon K.D."/>
            <person name="Konstantinidis K.T."/>
            <person name="Eloe-Fadrosh E.A."/>
            <person name="Kyrpides N.C."/>
            <person name="Woyke T."/>
        </authorList>
    </citation>
    <scope>NUCLEOTIDE SEQUENCE</scope>
    <source>
        <strain evidence="2">GVMAG-M-3300023184-160</strain>
    </source>
</reference>